<organism evidence="2 3">
    <name type="scientific">Trachipleistophora hominis</name>
    <name type="common">Microsporidian parasite</name>
    <dbReference type="NCBI Taxonomy" id="72359"/>
    <lineage>
        <taxon>Eukaryota</taxon>
        <taxon>Fungi</taxon>
        <taxon>Fungi incertae sedis</taxon>
        <taxon>Microsporidia</taxon>
        <taxon>Pleistophoridae</taxon>
        <taxon>Trachipleistophora</taxon>
    </lineage>
</organism>
<dbReference type="OMA" id="DPYGCIN"/>
<evidence type="ECO:0000313" key="3">
    <source>
        <dbReference type="Proteomes" id="UP000011185"/>
    </source>
</evidence>
<dbReference type="EMBL" id="JH993844">
    <property type="protein sequence ID" value="ELQ76531.1"/>
    <property type="molecule type" value="Genomic_DNA"/>
</dbReference>
<dbReference type="InterPro" id="IPR004274">
    <property type="entry name" value="FCP1_dom"/>
</dbReference>
<gene>
    <name evidence="2" type="ORF">THOM_0492</name>
</gene>
<dbReference type="InterPro" id="IPR023214">
    <property type="entry name" value="HAD_sf"/>
</dbReference>
<dbReference type="STRING" id="72359.L7JZQ5"/>
<proteinExistence type="predicted"/>
<dbReference type="OrthoDB" id="287041at2759"/>
<dbReference type="Gene3D" id="3.40.50.1000">
    <property type="entry name" value="HAD superfamily/HAD-like"/>
    <property type="match status" value="1"/>
</dbReference>
<sequence>VIAVLQVCMSNLRLHFKPSFFVPMVRYLNSFLDVGKIENKLQISFLSIFAELRNRISPLSMTKKHQLPPQQQKKPVILFNPENLLLKRYPSFLDLKIVLRPYSDIFLFDLAQNYELISYGMFTPSESKFIYKHLDPYGCINYRINTASIDLNRDTSRLIVIETENRQWDKKYDENILRIESWNGKDDERLFLLDQFLSNLLYTDKKSWLLTLRSYLNTPFFQTYEKVQRKLFFSKNFFNPNYDAFIKQVKDDKLKEFERAKLVMDEQIRKDETIANWIKPIFGLIRQLIL</sequence>
<dbReference type="VEuPathDB" id="MicrosporidiaDB:THOM_0492"/>
<dbReference type="SMART" id="SM00577">
    <property type="entry name" value="CPDc"/>
    <property type="match status" value="1"/>
</dbReference>
<dbReference type="AlphaFoldDB" id="L7JZQ5"/>
<dbReference type="SUPFAM" id="SSF56784">
    <property type="entry name" value="HAD-like"/>
    <property type="match status" value="1"/>
</dbReference>
<dbReference type="Pfam" id="PF03031">
    <property type="entry name" value="NIF"/>
    <property type="match status" value="1"/>
</dbReference>
<feature type="non-terminal residue" evidence="2">
    <location>
        <position position="1"/>
    </location>
</feature>
<evidence type="ECO:0000313" key="2">
    <source>
        <dbReference type="EMBL" id="ELQ76531.1"/>
    </source>
</evidence>
<dbReference type="Proteomes" id="UP000011185">
    <property type="component" value="Unassembled WGS sequence"/>
</dbReference>
<dbReference type="HOGENOM" id="CLU_078273_0_0_1"/>
<dbReference type="InterPro" id="IPR036412">
    <property type="entry name" value="HAD-like_sf"/>
</dbReference>
<feature type="domain" description="FCP1 homology" evidence="1">
    <location>
        <begin position="72"/>
        <end position="189"/>
    </location>
</feature>
<dbReference type="InParanoid" id="L7JZQ5"/>
<reference evidence="2 3" key="1">
    <citation type="journal article" date="2012" name="PLoS Pathog.">
        <title>The genome of the obligate intracellular parasite Trachipleistophora hominis: new insights into microsporidian genome dynamics and reductive evolution.</title>
        <authorList>
            <person name="Heinz E."/>
            <person name="Williams T.A."/>
            <person name="Nakjang S."/>
            <person name="Noel C.J."/>
            <person name="Swan D.C."/>
            <person name="Goldberg A.V."/>
            <person name="Harris S.R."/>
            <person name="Weinmaier T."/>
            <person name="Markert S."/>
            <person name="Becher D."/>
            <person name="Bernhardt J."/>
            <person name="Dagan T."/>
            <person name="Hacker C."/>
            <person name="Lucocq J.M."/>
            <person name="Schweder T."/>
            <person name="Rattei T."/>
            <person name="Hall N."/>
            <person name="Hirt R.P."/>
            <person name="Embley T.M."/>
        </authorList>
    </citation>
    <scope>NUCLEOTIDE SEQUENCE [LARGE SCALE GENOMIC DNA]</scope>
</reference>
<accession>L7JZQ5</accession>
<keyword evidence="3" id="KW-1185">Reference proteome</keyword>
<protein>
    <submittedName>
        <fullName evidence="2">TFIIF-interacting CTD phosphatase, including NLI-interacting factor</fullName>
    </submittedName>
</protein>
<name>L7JZQ5_TRAHO</name>
<evidence type="ECO:0000259" key="1">
    <source>
        <dbReference type="SMART" id="SM00577"/>
    </source>
</evidence>